<evidence type="ECO:0000256" key="12">
    <source>
        <dbReference type="RuleBase" id="RU004478"/>
    </source>
</evidence>
<dbReference type="Gene3D" id="3.90.20.20">
    <property type="match status" value="1"/>
</dbReference>
<evidence type="ECO:0000256" key="4">
    <source>
        <dbReference type="ARBA" id="ARBA00022490"/>
    </source>
</evidence>
<evidence type="ECO:0000313" key="14">
    <source>
        <dbReference type="EMBL" id="TDP59135.1"/>
    </source>
</evidence>
<dbReference type="GO" id="GO:0000774">
    <property type="term" value="F:adenyl-nucleotide exchange factor activity"/>
    <property type="evidence" value="ECO:0007669"/>
    <property type="project" value="InterPro"/>
</dbReference>
<dbReference type="InterPro" id="IPR000740">
    <property type="entry name" value="GrpE"/>
</dbReference>
<evidence type="ECO:0000313" key="15">
    <source>
        <dbReference type="Proteomes" id="UP000295500"/>
    </source>
</evidence>
<comment type="similarity">
    <text evidence="2 10 12">Belongs to the GrpE family.</text>
</comment>
<evidence type="ECO:0000256" key="1">
    <source>
        <dbReference type="ARBA" id="ARBA00004496"/>
    </source>
</evidence>
<gene>
    <name evidence="10" type="primary">grpE</name>
    <name evidence="14" type="ORF">EV211_10468</name>
</gene>
<evidence type="ECO:0000256" key="10">
    <source>
        <dbReference type="HAMAP-Rule" id="MF_01151"/>
    </source>
</evidence>
<proteinExistence type="inferred from homology"/>
<keyword evidence="15" id="KW-1185">Reference proteome</keyword>
<evidence type="ECO:0000256" key="11">
    <source>
        <dbReference type="RuleBase" id="RU000639"/>
    </source>
</evidence>
<dbReference type="PROSITE" id="PS01071">
    <property type="entry name" value="GRPE"/>
    <property type="match status" value="1"/>
</dbReference>
<evidence type="ECO:0000256" key="3">
    <source>
        <dbReference type="ARBA" id="ARBA00011738"/>
    </source>
</evidence>
<dbReference type="EMBL" id="SNXO01000004">
    <property type="protein sequence ID" value="TDP59135.1"/>
    <property type="molecule type" value="Genomic_DNA"/>
</dbReference>
<dbReference type="FunFam" id="2.30.22.10:FF:000001">
    <property type="entry name" value="Protein GrpE"/>
    <property type="match status" value="1"/>
</dbReference>
<dbReference type="Gene3D" id="2.30.22.10">
    <property type="entry name" value="Head domain of nucleotide exchange factor GrpE"/>
    <property type="match status" value="1"/>
</dbReference>
<feature type="region of interest" description="Disordered" evidence="13">
    <location>
        <begin position="1"/>
        <end position="77"/>
    </location>
</feature>
<reference evidence="14 15" key="1">
    <citation type="submission" date="2019-03" db="EMBL/GenBank/DDBJ databases">
        <title>Genomic Encyclopedia of Type Strains, Phase IV (KMG-IV): sequencing the most valuable type-strain genomes for metagenomic binning, comparative biology and taxonomic classification.</title>
        <authorList>
            <person name="Goeker M."/>
        </authorList>
    </citation>
    <scope>NUCLEOTIDE SEQUENCE [LARGE SCALE GENOMIC DNA]</scope>
    <source>
        <strain evidence="14 15">DSM 28287</strain>
    </source>
</reference>
<keyword evidence="5 10" id="KW-0346">Stress response</keyword>
<dbReference type="PANTHER" id="PTHR21237:SF23">
    <property type="entry name" value="GRPE PROTEIN HOMOLOG, MITOCHONDRIAL"/>
    <property type="match status" value="1"/>
</dbReference>
<feature type="compositionally biased region" description="Basic and acidic residues" evidence="13">
    <location>
        <begin position="7"/>
        <end position="18"/>
    </location>
</feature>
<dbReference type="GO" id="GO:0006457">
    <property type="term" value="P:protein folding"/>
    <property type="evidence" value="ECO:0007669"/>
    <property type="project" value="InterPro"/>
</dbReference>
<sequence>MSNENKTANEEELKEEKGQNTPDPTETEATEAESGSEAQTGEKAETKDEDKAKATEDKDENAENAKTEEPEKKEDEALNAKYLRLMADFQNYKRRTEKDKGDIYAYANEKIVSQLLEVVDNFERALDHECSDESYVEGMKLIFKQLTGVLEKAGLEEINALGEEFDPNFHNAVMTEDNDDYDSGKVTEVMQKGYTLNSKVIRPSMVKVNN</sequence>
<evidence type="ECO:0000256" key="5">
    <source>
        <dbReference type="ARBA" id="ARBA00023016"/>
    </source>
</evidence>
<accession>A0A4R6QA95</accession>
<dbReference type="AlphaFoldDB" id="A0A4R6QA95"/>
<dbReference type="InterPro" id="IPR009012">
    <property type="entry name" value="GrpE_head"/>
</dbReference>
<dbReference type="InterPro" id="IPR013805">
    <property type="entry name" value="GrpE_CC"/>
</dbReference>
<evidence type="ECO:0000256" key="8">
    <source>
        <dbReference type="ARBA" id="ARBA00072274"/>
    </source>
</evidence>
<name>A0A4R6QA95_9FIRM</name>
<comment type="subcellular location">
    <subcellularLocation>
        <location evidence="1 10">Cytoplasm</location>
    </subcellularLocation>
</comment>
<dbReference type="GO" id="GO:0005737">
    <property type="term" value="C:cytoplasm"/>
    <property type="evidence" value="ECO:0007669"/>
    <property type="project" value="UniProtKB-SubCell"/>
</dbReference>
<dbReference type="GO" id="GO:0051082">
    <property type="term" value="F:unfolded protein binding"/>
    <property type="evidence" value="ECO:0007669"/>
    <property type="project" value="TreeGrafter"/>
</dbReference>
<dbReference type="GO" id="GO:0051087">
    <property type="term" value="F:protein-folding chaperone binding"/>
    <property type="evidence" value="ECO:0007669"/>
    <property type="project" value="InterPro"/>
</dbReference>
<keyword evidence="4 10" id="KW-0963">Cytoplasm</keyword>
<dbReference type="NCBIfam" id="NF010738">
    <property type="entry name" value="PRK14140.1"/>
    <property type="match status" value="1"/>
</dbReference>
<dbReference type="PANTHER" id="PTHR21237">
    <property type="entry name" value="GRPE PROTEIN"/>
    <property type="match status" value="1"/>
</dbReference>
<dbReference type="PRINTS" id="PR00773">
    <property type="entry name" value="GRPEPROTEIN"/>
</dbReference>
<feature type="compositionally biased region" description="Basic and acidic residues" evidence="13">
    <location>
        <begin position="40"/>
        <end position="77"/>
    </location>
</feature>
<evidence type="ECO:0000256" key="6">
    <source>
        <dbReference type="ARBA" id="ARBA00023186"/>
    </source>
</evidence>
<comment type="subunit">
    <text evidence="3 10">Homodimer.</text>
</comment>
<organism evidence="14 15">
    <name type="scientific">Aminicella lysinilytica</name>
    <dbReference type="NCBI Taxonomy" id="433323"/>
    <lineage>
        <taxon>Bacteria</taxon>
        <taxon>Bacillati</taxon>
        <taxon>Bacillota</taxon>
        <taxon>Clostridia</taxon>
        <taxon>Peptostreptococcales</taxon>
        <taxon>Anaerovoracaceae</taxon>
        <taxon>Aminicella</taxon>
    </lineage>
</organism>
<evidence type="ECO:0000256" key="13">
    <source>
        <dbReference type="SAM" id="MobiDB-lite"/>
    </source>
</evidence>
<dbReference type="CDD" id="cd00446">
    <property type="entry name" value="GrpE"/>
    <property type="match status" value="1"/>
</dbReference>
<comment type="function">
    <text evidence="7 10 11">Participates actively in the response to hyperosmotic and heat shock by preventing the aggregation of stress-denatured proteins, in association with DnaK and GrpE. It is the nucleotide exchange factor for DnaK and may function as a thermosensor. Unfolded proteins bind initially to DnaJ; upon interaction with the DnaJ-bound protein, DnaK hydrolyzes its bound ATP, resulting in the formation of a stable complex. GrpE releases ADP from DnaK; ATP binding to DnaK triggers the release of the substrate protein, thus completing the reaction cycle. Several rounds of ATP-dependent interactions between DnaJ, DnaK and GrpE are required for fully efficient folding.</text>
</comment>
<evidence type="ECO:0000256" key="7">
    <source>
        <dbReference type="ARBA" id="ARBA00053401"/>
    </source>
</evidence>
<dbReference type="SUPFAM" id="SSF51064">
    <property type="entry name" value="Head domain of nucleotide exchange factor GrpE"/>
    <property type="match status" value="1"/>
</dbReference>
<dbReference type="Pfam" id="PF01025">
    <property type="entry name" value="GrpE"/>
    <property type="match status" value="1"/>
</dbReference>
<keyword evidence="6 10" id="KW-0143">Chaperone</keyword>
<dbReference type="Proteomes" id="UP000295500">
    <property type="component" value="Unassembled WGS sequence"/>
</dbReference>
<dbReference type="HAMAP" id="MF_01151">
    <property type="entry name" value="GrpE"/>
    <property type="match status" value="1"/>
</dbReference>
<comment type="caution">
    <text evidence="14">The sequence shown here is derived from an EMBL/GenBank/DDBJ whole genome shotgun (WGS) entry which is preliminary data.</text>
</comment>
<dbReference type="GO" id="GO:0042803">
    <property type="term" value="F:protein homodimerization activity"/>
    <property type="evidence" value="ECO:0007669"/>
    <property type="project" value="InterPro"/>
</dbReference>
<evidence type="ECO:0000256" key="9">
    <source>
        <dbReference type="ARBA" id="ARBA00076414"/>
    </source>
</evidence>
<protein>
    <recommendedName>
        <fullName evidence="8 10">Protein GrpE</fullName>
    </recommendedName>
    <alternativeName>
        <fullName evidence="9 10">HSP-70 cofactor</fullName>
    </alternativeName>
</protein>
<evidence type="ECO:0000256" key="2">
    <source>
        <dbReference type="ARBA" id="ARBA00009054"/>
    </source>
</evidence>
<dbReference type="SUPFAM" id="SSF58014">
    <property type="entry name" value="Coiled-coil domain of nucleotide exchange factor GrpE"/>
    <property type="match status" value="1"/>
</dbReference>